<organism evidence="1 2">
    <name type="scientific">Periconia macrospinosa</name>
    <dbReference type="NCBI Taxonomy" id="97972"/>
    <lineage>
        <taxon>Eukaryota</taxon>
        <taxon>Fungi</taxon>
        <taxon>Dikarya</taxon>
        <taxon>Ascomycota</taxon>
        <taxon>Pezizomycotina</taxon>
        <taxon>Dothideomycetes</taxon>
        <taxon>Pleosporomycetidae</taxon>
        <taxon>Pleosporales</taxon>
        <taxon>Massarineae</taxon>
        <taxon>Periconiaceae</taxon>
        <taxon>Periconia</taxon>
    </lineage>
</organism>
<keyword evidence="2" id="KW-1185">Reference proteome</keyword>
<evidence type="ECO:0000313" key="1">
    <source>
        <dbReference type="EMBL" id="PVH96695.1"/>
    </source>
</evidence>
<sequence length="171" mass="18445">MTWYGIDHLAGEGGLPSTHANDPYTDTTVHTRQSTLTVRRTHPLVNTSALVLVTRPALSDTYLAGSDCRFSSFSPSLISPIRSPSGNLYTYPQTSSNSSPSASNLQLQYSCPPLCAILIPFRPRFSSGFHRLPRSATRINSASPACYQSTPPHSNHPSLLCSAPSLAQEIA</sequence>
<dbReference type="AlphaFoldDB" id="A0A2V1DF85"/>
<dbReference type="Proteomes" id="UP000244855">
    <property type="component" value="Unassembled WGS sequence"/>
</dbReference>
<gene>
    <name evidence="1" type="ORF">DM02DRAFT_105788</name>
</gene>
<accession>A0A2V1DF85</accession>
<proteinExistence type="predicted"/>
<dbReference type="EMBL" id="KZ805457">
    <property type="protein sequence ID" value="PVH96695.1"/>
    <property type="molecule type" value="Genomic_DNA"/>
</dbReference>
<evidence type="ECO:0000313" key="2">
    <source>
        <dbReference type="Proteomes" id="UP000244855"/>
    </source>
</evidence>
<dbReference type="OrthoDB" id="10639318at2759"/>
<protein>
    <submittedName>
        <fullName evidence="1">Uncharacterized protein</fullName>
    </submittedName>
</protein>
<name>A0A2V1DF85_9PLEO</name>
<reference evidence="1 2" key="1">
    <citation type="journal article" date="2018" name="Sci. Rep.">
        <title>Comparative genomics provides insights into the lifestyle and reveals functional heterogeneity of dark septate endophytic fungi.</title>
        <authorList>
            <person name="Knapp D.G."/>
            <person name="Nemeth J.B."/>
            <person name="Barry K."/>
            <person name="Hainaut M."/>
            <person name="Henrissat B."/>
            <person name="Johnson J."/>
            <person name="Kuo A."/>
            <person name="Lim J.H.P."/>
            <person name="Lipzen A."/>
            <person name="Nolan M."/>
            <person name="Ohm R.A."/>
            <person name="Tamas L."/>
            <person name="Grigoriev I.V."/>
            <person name="Spatafora J.W."/>
            <person name="Nagy L.G."/>
            <person name="Kovacs G.M."/>
        </authorList>
    </citation>
    <scope>NUCLEOTIDE SEQUENCE [LARGE SCALE GENOMIC DNA]</scope>
    <source>
        <strain evidence="1 2">DSE2036</strain>
    </source>
</reference>